<protein>
    <submittedName>
        <fullName evidence="1">Uncharacterized protein</fullName>
    </submittedName>
</protein>
<proteinExistence type="predicted"/>
<evidence type="ECO:0000313" key="2">
    <source>
        <dbReference type="Proteomes" id="UP000241048"/>
    </source>
</evidence>
<gene>
    <name evidence="1" type="ORF">C7U56_11870</name>
</gene>
<dbReference type="EMBL" id="PYLO01000004">
    <property type="protein sequence ID" value="PST36483.1"/>
    <property type="molecule type" value="Genomic_DNA"/>
</dbReference>
<dbReference type="AlphaFoldDB" id="A0A2T3FMM5"/>
<accession>A0A2T3FMM5</accession>
<keyword evidence="2" id="KW-1185">Reference proteome</keyword>
<reference evidence="1 2" key="1">
    <citation type="submission" date="2018-03" db="EMBL/GenBank/DDBJ databases">
        <title>Lachnoclostridium SNUG30386 gen.nov., sp.nov., isolated from human faeces.</title>
        <authorList>
            <person name="Seo B."/>
            <person name="Jeon K."/>
            <person name="Ko G."/>
        </authorList>
    </citation>
    <scope>NUCLEOTIDE SEQUENCE [LARGE SCALE GENOMIC DNA]</scope>
    <source>
        <strain evidence="1 2">SNUG30386</strain>
    </source>
</reference>
<name>A0A2T3FMM5_9CLOT</name>
<dbReference type="Proteomes" id="UP000241048">
    <property type="component" value="Unassembled WGS sequence"/>
</dbReference>
<organism evidence="1 2">
    <name type="scientific">Clostridium fessum</name>
    <dbReference type="NCBI Taxonomy" id="2126740"/>
    <lineage>
        <taxon>Bacteria</taxon>
        <taxon>Bacillati</taxon>
        <taxon>Bacillota</taxon>
        <taxon>Clostridia</taxon>
        <taxon>Eubacteriales</taxon>
        <taxon>Clostridiaceae</taxon>
        <taxon>Clostridium</taxon>
    </lineage>
</organism>
<sequence>MQWMSDAYGLYVTVHVYVPSNGICRGSAFKYGKFLLPPRFLTALSVPKVPTREQLRLYNARKKCKANKFASSRQMWYITYSDEICLFLEKRRENKTYEENKI</sequence>
<evidence type="ECO:0000313" key="1">
    <source>
        <dbReference type="EMBL" id="PST36483.1"/>
    </source>
</evidence>
<comment type="caution">
    <text evidence="1">The sequence shown here is derived from an EMBL/GenBank/DDBJ whole genome shotgun (WGS) entry which is preliminary data.</text>
</comment>